<proteinExistence type="predicted"/>
<name>A0ABP9SJ04_9MICC</name>
<evidence type="ECO:0000313" key="1">
    <source>
        <dbReference type="EMBL" id="GAA5197283.1"/>
    </source>
</evidence>
<evidence type="ECO:0000313" key="2">
    <source>
        <dbReference type="Proteomes" id="UP001500200"/>
    </source>
</evidence>
<dbReference type="RefSeq" id="WP_345450535.1">
    <property type="nucleotide sequence ID" value="NZ_BAABKK010000023.1"/>
</dbReference>
<accession>A0ABP9SJ04</accession>
<comment type="caution">
    <text evidence="1">The sequence shown here is derived from an EMBL/GenBank/DDBJ whole genome shotgun (WGS) entry which is preliminary data.</text>
</comment>
<reference evidence="2" key="1">
    <citation type="journal article" date="2019" name="Int. J. Syst. Evol. Microbiol.">
        <title>The Global Catalogue of Microorganisms (GCM) 10K type strain sequencing project: providing services to taxonomists for standard genome sequencing and annotation.</title>
        <authorList>
            <consortium name="The Broad Institute Genomics Platform"/>
            <consortium name="The Broad Institute Genome Sequencing Center for Infectious Disease"/>
            <person name="Wu L."/>
            <person name="Ma J."/>
        </authorList>
    </citation>
    <scope>NUCLEOTIDE SEQUENCE [LARGE SCALE GENOMIC DNA]</scope>
    <source>
        <strain evidence="2">JCM 18514</strain>
    </source>
</reference>
<keyword evidence="2" id="KW-1185">Reference proteome</keyword>
<dbReference type="EMBL" id="BAABKK010000023">
    <property type="protein sequence ID" value="GAA5197283.1"/>
    <property type="molecule type" value="Genomic_DNA"/>
</dbReference>
<dbReference type="Proteomes" id="UP001500200">
    <property type="component" value="Unassembled WGS sequence"/>
</dbReference>
<organism evidence="1 2">
    <name type="scientific">Arthrobacter gyeryongensis</name>
    <dbReference type="NCBI Taxonomy" id="1650592"/>
    <lineage>
        <taxon>Bacteria</taxon>
        <taxon>Bacillati</taxon>
        <taxon>Actinomycetota</taxon>
        <taxon>Actinomycetes</taxon>
        <taxon>Micrococcales</taxon>
        <taxon>Micrococcaceae</taxon>
        <taxon>Arthrobacter</taxon>
    </lineage>
</organism>
<protein>
    <submittedName>
        <fullName evidence="1">Uncharacterized protein</fullName>
    </submittedName>
</protein>
<sequence length="345" mass="37831">MTATDLVRTSRDGDQFHYFWAAQRCLELLRPGTNIVSIAIEGPSSFELEGLEAPTAGAHVVDVAEYLESEDLTAGGRVIYRQLKHSTVQSQEPWTMSGLKKTLKGFAARFKELQKLQPPCHSTARFEFVSNRSVHSRVLQALHDVASRSQTPQNRDEVALLRRYLDLNDSNLEAEFCSAFVVDTDAPSLLPLIAAFEKDVASYLPGSDPEAVLKLKEAITKRATTVDKSTITRADVFVALGTTEDAFLPAPSRLLAPAAIIIRAQYADLARKICDSNQPVIVHASGGVGKSVFAQQLDQHLPAGSIKVTYDCYGLGSYRKPSEIRHEHRQGLVQIANELATIGLC</sequence>
<gene>
    <name evidence="1" type="ORF">GCM10023346_31570</name>
</gene>